<sequence>MTFANLLVEDRGAVRRITLNRPDKLNALNHATLTELHAAFEAAGRDPGVRVVVLTGAGPKAFVAGADIAEMNGLSPAQARDFSAHGQALMTRIERLGKPVIAMVNGFALGGGLELAMACHLRIAADTAKVGQPEINLGLVPGFGGTQRLLRLAGRPAALELCLMGAPIDAARAAQLGILSRVVPADSLEAEVEAVANQLAAAAPLALRGILDAILLGGEAPLDSGLDYETQVFAVTFSTEDMKEGTSAFLARRKPQFSGR</sequence>
<dbReference type="PROSITE" id="PS00166">
    <property type="entry name" value="ENOYL_COA_HYDRATASE"/>
    <property type="match status" value="1"/>
</dbReference>
<dbReference type="InterPro" id="IPR001753">
    <property type="entry name" value="Enoyl-CoA_hydra/iso"/>
</dbReference>
<protein>
    <recommendedName>
        <fullName evidence="6">Enoyl-CoA hydratase</fullName>
    </recommendedName>
</protein>
<evidence type="ECO:0000256" key="3">
    <source>
        <dbReference type="RuleBase" id="RU003707"/>
    </source>
</evidence>
<dbReference type="Proteomes" id="UP000029392">
    <property type="component" value="Unassembled WGS sequence"/>
</dbReference>
<evidence type="ECO:0000256" key="2">
    <source>
        <dbReference type="ARBA" id="ARBA00023239"/>
    </source>
</evidence>
<dbReference type="GO" id="GO:0016836">
    <property type="term" value="F:hydro-lyase activity"/>
    <property type="evidence" value="ECO:0007669"/>
    <property type="project" value="UniProtKB-ARBA"/>
</dbReference>
<accession>A0A091B2T1</accession>
<dbReference type="OrthoDB" id="9807606at2"/>
<evidence type="ECO:0000256" key="1">
    <source>
        <dbReference type="ARBA" id="ARBA00005254"/>
    </source>
</evidence>
<keyword evidence="2" id="KW-0456">Lyase</keyword>
<keyword evidence="5" id="KW-1185">Reference proteome</keyword>
<dbReference type="RefSeq" id="WP_043804424.1">
    <property type="nucleotide sequence ID" value="NZ_AVCH01000185.1"/>
</dbReference>
<dbReference type="InterPro" id="IPR018376">
    <property type="entry name" value="Enoyl-CoA_hyd/isom_CS"/>
</dbReference>
<evidence type="ECO:0008006" key="6">
    <source>
        <dbReference type="Google" id="ProtNLM"/>
    </source>
</evidence>
<dbReference type="PANTHER" id="PTHR11941:SF54">
    <property type="entry name" value="ENOYL-COA HYDRATASE, MITOCHONDRIAL"/>
    <property type="match status" value="1"/>
</dbReference>
<gene>
    <name evidence="4" type="ORF">N790_10210</name>
</gene>
<dbReference type="Gene3D" id="1.10.12.10">
    <property type="entry name" value="Lyase 2-enoyl-coa Hydratase, Chain A, domain 2"/>
    <property type="match status" value="1"/>
</dbReference>
<dbReference type="SUPFAM" id="SSF52096">
    <property type="entry name" value="ClpP/crotonase"/>
    <property type="match status" value="1"/>
</dbReference>
<evidence type="ECO:0000313" key="5">
    <source>
        <dbReference type="Proteomes" id="UP000029392"/>
    </source>
</evidence>
<dbReference type="AlphaFoldDB" id="A0A091B2T1"/>
<dbReference type="PANTHER" id="PTHR11941">
    <property type="entry name" value="ENOYL-COA HYDRATASE-RELATED"/>
    <property type="match status" value="1"/>
</dbReference>
<name>A0A091B2T1_9GAMM</name>
<dbReference type="CDD" id="cd06558">
    <property type="entry name" value="crotonase-like"/>
    <property type="match status" value="1"/>
</dbReference>
<organism evidence="4 5">
    <name type="scientific">Arenimonas malthae CC-JY-1</name>
    <dbReference type="NCBI Taxonomy" id="1384054"/>
    <lineage>
        <taxon>Bacteria</taxon>
        <taxon>Pseudomonadati</taxon>
        <taxon>Pseudomonadota</taxon>
        <taxon>Gammaproteobacteria</taxon>
        <taxon>Lysobacterales</taxon>
        <taxon>Lysobacteraceae</taxon>
        <taxon>Arenimonas</taxon>
    </lineage>
</organism>
<dbReference type="GO" id="GO:0006635">
    <property type="term" value="P:fatty acid beta-oxidation"/>
    <property type="evidence" value="ECO:0007669"/>
    <property type="project" value="TreeGrafter"/>
</dbReference>
<dbReference type="FunFam" id="3.90.226.10:FF:000009">
    <property type="entry name" value="Carnitinyl-CoA dehydratase"/>
    <property type="match status" value="1"/>
</dbReference>
<comment type="caution">
    <text evidence="4">The sequence shown here is derived from an EMBL/GenBank/DDBJ whole genome shotgun (WGS) entry which is preliminary data.</text>
</comment>
<reference evidence="4 5" key="1">
    <citation type="submission" date="2013-09" db="EMBL/GenBank/DDBJ databases">
        <title>Genome sequencing of Arenimonas malthae.</title>
        <authorList>
            <person name="Chen F."/>
            <person name="Wang G."/>
        </authorList>
    </citation>
    <scope>NUCLEOTIDE SEQUENCE [LARGE SCALE GENOMIC DNA]</scope>
    <source>
        <strain evidence="4 5">CC-JY-1</strain>
    </source>
</reference>
<comment type="similarity">
    <text evidence="1 3">Belongs to the enoyl-CoA hydratase/isomerase family.</text>
</comment>
<dbReference type="eggNOG" id="COG1024">
    <property type="taxonomic scope" value="Bacteria"/>
</dbReference>
<evidence type="ECO:0000313" key="4">
    <source>
        <dbReference type="EMBL" id="KFN45199.1"/>
    </source>
</evidence>
<dbReference type="PATRIC" id="fig|1384054.3.peg.2200"/>
<dbReference type="FunFam" id="1.10.12.10:FF:000001">
    <property type="entry name" value="Probable enoyl-CoA hydratase, mitochondrial"/>
    <property type="match status" value="1"/>
</dbReference>
<dbReference type="STRING" id="1384054.N790_10210"/>
<dbReference type="InterPro" id="IPR029045">
    <property type="entry name" value="ClpP/crotonase-like_dom_sf"/>
</dbReference>
<dbReference type="EMBL" id="AVCH01000185">
    <property type="protein sequence ID" value="KFN45199.1"/>
    <property type="molecule type" value="Genomic_DNA"/>
</dbReference>
<dbReference type="Pfam" id="PF00378">
    <property type="entry name" value="ECH_1"/>
    <property type="match status" value="1"/>
</dbReference>
<dbReference type="Gene3D" id="3.90.226.10">
    <property type="entry name" value="2-enoyl-CoA Hydratase, Chain A, domain 1"/>
    <property type="match status" value="1"/>
</dbReference>
<dbReference type="InterPro" id="IPR014748">
    <property type="entry name" value="Enoyl-CoA_hydra_C"/>
</dbReference>
<proteinExistence type="inferred from homology"/>